<feature type="transmembrane region" description="Helical" evidence="1">
    <location>
        <begin position="44"/>
        <end position="61"/>
    </location>
</feature>
<feature type="transmembrane region" description="Helical" evidence="1">
    <location>
        <begin position="21"/>
        <end position="38"/>
    </location>
</feature>
<reference evidence="2" key="1">
    <citation type="submission" date="2002-05" db="EMBL/GenBank/DDBJ databases">
        <title>The genome sequence of Chlamydia pneumoniae TW183 and comparison with other Chlamydia strains based on whole genome sequence analysis.</title>
        <authorList>
            <person name="Geng M.M."/>
            <person name="Schuhmacher A."/>
            <person name="Muehldorfer I."/>
            <person name="Bensch K.W."/>
            <person name="Schaefer K.P."/>
            <person name="Schneider S."/>
            <person name="Pohl T."/>
            <person name="Essig A."/>
            <person name="Marre R."/>
            <person name="Melchers K."/>
        </authorList>
    </citation>
    <scope>NUCLEOTIDE SEQUENCE [LARGE SCALE GENOMIC DNA]</scope>
    <source>
        <strain evidence="2">TW-183</strain>
    </source>
</reference>
<gene>
    <name evidence="2" type="ordered locus">CpB0093</name>
</gene>
<evidence type="ECO:0000313" key="3">
    <source>
        <dbReference type="Proteomes" id="UP000000424"/>
    </source>
</evidence>
<keyword evidence="3" id="KW-1185">Reference proteome</keyword>
<proteinExistence type="predicted"/>
<organism evidence="2 3">
    <name type="scientific">Chlamydia pneumoniae</name>
    <name type="common">Chlamydophila pneumoniae</name>
    <dbReference type="NCBI Taxonomy" id="83558"/>
    <lineage>
        <taxon>Bacteria</taxon>
        <taxon>Pseudomonadati</taxon>
        <taxon>Chlamydiota</taxon>
        <taxon>Chlamydiia</taxon>
        <taxon>Chlamydiales</taxon>
        <taxon>Chlamydiaceae</taxon>
        <taxon>Chlamydia/Chlamydophila group</taxon>
        <taxon>Chlamydia</taxon>
    </lineage>
</organism>
<dbReference type="Proteomes" id="UP000000424">
    <property type="component" value="Chromosome"/>
</dbReference>
<evidence type="ECO:0008006" key="4">
    <source>
        <dbReference type="Google" id="ProtNLM"/>
    </source>
</evidence>
<dbReference type="EMBL" id="AE009440">
    <property type="protein sequence ID" value="AAP98026.1"/>
    <property type="molecule type" value="Genomic_DNA"/>
</dbReference>
<accession>A0ABM5LBZ1</accession>
<keyword evidence="1" id="KW-0472">Membrane</keyword>
<keyword evidence="1" id="KW-1133">Transmembrane helix</keyword>
<keyword evidence="1" id="KW-0812">Transmembrane</keyword>
<protein>
    <recommendedName>
        <fullName evidence="4">Fibronectin type-III domain-containing protein</fullName>
    </recommendedName>
</protein>
<sequence>MSAEFKLMLDLRQYMGSVMQRLGLSNLFHCLLLFLRYYYSKLVFGLTVLLAAISVICLLGCSEPSLSSFTEYVGPEYSAAAQLSIEQSCHDEVYGQQVVVTWSLPSRMRKCLPVTLYLWVYYGNGKVEKLTYEVNQSAGYRVYCLKGLEYKELQGIISYRVALCSGNQEIVSRRHHLWMEVISLDSP</sequence>
<name>A0ABM5LBZ1_CHLPN</name>
<evidence type="ECO:0000313" key="2">
    <source>
        <dbReference type="EMBL" id="AAP98026.1"/>
    </source>
</evidence>
<evidence type="ECO:0000256" key="1">
    <source>
        <dbReference type="SAM" id="Phobius"/>
    </source>
</evidence>